<dbReference type="EMBL" id="JAOG01000002">
    <property type="protein sequence ID" value="EUA56043.1"/>
    <property type="molecule type" value="Genomic_DNA"/>
</dbReference>
<evidence type="ECO:0000256" key="1">
    <source>
        <dbReference type="SAM" id="MobiDB-lite"/>
    </source>
</evidence>
<proteinExistence type="predicted"/>
<evidence type="ECO:0000313" key="2">
    <source>
        <dbReference type="EMBL" id="EUA56043.1"/>
    </source>
</evidence>
<feature type="region of interest" description="Disordered" evidence="1">
    <location>
        <begin position="1"/>
        <end position="43"/>
    </location>
</feature>
<sequence length="43" mass="4375">MAPRSLASSKACRSTVPLSSSATTVPTCASLAAGRPMDHGDRE</sequence>
<accession>X8CKR9</accession>
<dbReference type="AlphaFoldDB" id="X8CKR9"/>
<name>X8CKR9_MYCIT</name>
<comment type="caution">
    <text evidence="2">The sequence shown here is derived from an EMBL/GenBank/DDBJ whole genome shotgun (WGS) entry which is preliminary data.</text>
</comment>
<feature type="compositionally biased region" description="Polar residues" evidence="1">
    <location>
        <begin position="1"/>
        <end position="27"/>
    </location>
</feature>
<reference evidence="2 3" key="1">
    <citation type="submission" date="2013-12" db="EMBL/GenBank/DDBJ databases">
        <authorList>
            <person name="Zelazny A."/>
            <person name="Olivier K."/>
            <person name="Holland S."/>
            <person name="Lenaerts A."/>
            <person name="Ordway D."/>
            <person name="DeGroote M.A."/>
            <person name="Parker T."/>
            <person name="Sizemore C."/>
            <person name="Tallon L.J."/>
            <person name="Sadzewicz L.K."/>
            <person name="Sengamalay N."/>
            <person name="Fraser C.M."/>
            <person name="Hine E."/>
            <person name="Shefchek K.A."/>
            <person name="Das S.P."/>
            <person name="Tettelin H."/>
        </authorList>
    </citation>
    <scope>NUCLEOTIDE SEQUENCE [LARGE SCALE GENOMIC DNA]</scope>
    <source>
        <strain evidence="2 3">1956</strain>
    </source>
</reference>
<dbReference type="Proteomes" id="UP000020825">
    <property type="component" value="Unassembled WGS sequence"/>
</dbReference>
<protein>
    <submittedName>
        <fullName evidence="2">Uncharacterized protein</fullName>
    </submittedName>
</protein>
<organism evidence="2 3">
    <name type="scientific">Mycobacterium intracellulare 1956</name>
    <dbReference type="NCBI Taxonomy" id="1299331"/>
    <lineage>
        <taxon>Bacteria</taxon>
        <taxon>Bacillati</taxon>
        <taxon>Actinomycetota</taxon>
        <taxon>Actinomycetes</taxon>
        <taxon>Mycobacteriales</taxon>
        <taxon>Mycobacteriaceae</taxon>
        <taxon>Mycobacterium</taxon>
        <taxon>Mycobacterium avium complex (MAC)</taxon>
    </lineage>
</organism>
<gene>
    <name evidence="2" type="ORF">I550_4201</name>
</gene>
<evidence type="ECO:0000313" key="3">
    <source>
        <dbReference type="Proteomes" id="UP000020825"/>
    </source>
</evidence>